<dbReference type="Gene3D" id="3.40.50.720">
    <property type="entry name" value="NAD(P)-binding Rossmann-like Domain"/>
    <property type="match status" value="1"/>
</dbReference>
<keyword evidence="6 14" id="KW-0132">Cell division</keyword>
<evidence type="ECO:0000256" key="13">
    <source>
        <dbReference type="ARBA" id="ARBA00047833"/>
    </source>
</evidence>
<evidence type="ECO:0000256" key="4">
    <source>
        <dbReference type="ARBA" id="ARBA00022490"/>
    </source>
</evidence>
<evidence type="ECO:0000259" key="18">
    <source>
        <dbReference type="Pfam" id="PF08245"/>
    </source>
</evidence>
<evidence type="ECO:0000256" key="1">
    <source>
        <dbReference type="ARBA" id="ARBA00004496"/>
    </source>
</evidence>
<dbReference type="GO" id="GO:0051301">
    <property type="term" value="P:cell division"/>
    <property type="evidence" value="ECO:0007669"/>
    <property type="project" value="UniProtKB-KW"/>
</dbReference>
<evidence type="ECO:0000256" key="12">
    <source>
        <dbReference type="ARBA" id="ARBA00023316"/>
    </source>
</evidence>
<dbReference type="GO" id="GO:0005737">
    <property type="term" value="C:cytoplasm"/>
    <property type="evidence" value="ECO:0007669"/>
    <property type="project" value="UniProtKB-SubCell"/>
</dbReference>
<keyword evidence="15" id="KW-0472">Membrane</keyword>
<evidence type="ECO:0000256" key="9">
    <source>
        <dbReference type="ARBA" id="ARBA00022960"/>
    </source>
</evidence>
<evidence type="ECO:0000256" key="11">
    <source>
        <dbReference type="ARBA" id="ARBA00023306"/>
    </source>
</evidence>
<comment type="similarity">
    <text evidence="14">Belongs to the MurCDEF family.</text>
</comment>
<evidence type="ECO:0000256" key="8">
    <source>
        <dbReference type="ARBA" id="ARBA00022840"/>
    </source>
</evidence>
<dbReference type="Gene3D" id="3.90.190.20">
    <property type="entry name" value="Mur ligase, C-terminal domain"/>
    <property type="match status" value="1"/>
</dbReference>
<keyword evidence="12 14" id="KW-0961">Cell wall biogenesis/degradation</keyword>
<proteinExistence type="inferred from homology"/>
<feature type="domain" description="Mur ligase N-terminal catalytic" evidence="16">
    <location>
        <begin position="18"/>
        <end position="117"/>
    </location>
</feature>
<dbReference type="InterPro" id="IPR013221">
    <property type="entry name" value="Mur_ligase_cen"/>
</dbReference>
<dbReference type="Gene3D" id="3.40.1190.10">
    <property type="entry name" value="Mur-like, catalytic domain"/>
    <property type="match status" value="1"/>
</dbReference>
<feature type="domain" description="Mur ligase C-terminal" evidence="17">
    <location>
        <begin position="302"/>
        <end position="431"/>
    </location>
</feature>
<keyword evidence="10 14" id="KW-0573">Peptidoglycan synthesis</keyword>
<dbReference type="HAMAP" id="MF_00046">
    <property type="entry name" value="MurC"/>
    <property type="match status" value="1"/>
</dbReference>
<evidence type="ECO:0000256" key="14">
    <source>
        <dbReference type="HAMAP-Rule" id="MF_00046"/>
    </source>
</evidence>
<comment type="caution">
    <text evidence="19">The sequence shown here is derived from an EMBL/GenBank/DDBJ whole genome shotgun (WGS) entry which is preliminary data.</text>
</comment>
<keyword evidence="11 14" id="KW-0131">Cell cycle</keyword>
<sequence length="443" mass="50142">MPRRIAKKVSHVKPRKLIYCIGIGGIGVSALAQWYLAHGWDVSGSDTTHSVVTDQLKKRGAIVHIGRHRASWVPRDTKLLIYTAAIQADNPERQRATKLKIPQFAYAEALGEISKRYKTIAISGAHGKSTTTAMVSLMLIKAGLNPTVIIGTRMREFGNTNFHKGRSEWLVIEADEFHHSFLQYYPYAAITTNVDREHLDYYKNFSNIKKAFQKFFSHIDPSGFLVINREDPILKNLALVSHCRVLLYDTINSRAKQIRRVLRVPGKHNLSNAMACDTFGAALQIPASTRLKALAAFRGTWRRFEFRGMWHGARIYDDYAHHPTEIKATLAGAREQFPKKHIWCVFQPHHNARLRLLFTDFIKSFTVADRLTILETYKVEGRDTEERDKRRNAAALAHKIGDDFIRDRSGAVALLKRDVSRGDVIICMGAGDIGALATEILRS</sequence>
<comment type="pathway">
    <text evidence="2 14">Cell wall biogenesis; peptidoglycan biosynthesis.</text>
</comment>
<dbReference type="EMBL" id="MHQV01000008">
    <property type="protein sequence ID" value="OHA11493.1"/>
    <property type="molecule type" value="Genomic_DNA"/>
</dbReference>
<dbReference type="EC" id="6.3.2.8" evidence="3 14"/>
<evidence type="ECO:0000256" key="2">
    <source>
        <dbReference type="ARBA" id="ARBA00004752"/>
    </source>
</evidence>
<evidence type="ECO:0000313" key="19">
    <source>
        <dbReference type="EMBL" id="OHA11493.1"/>
    </source>
</evidence>
<organism evidence="19 20">
    <name type="scientific">Candidatus Sungbacteria bacterium RIFCSPLOWO2_02_FULL_48_13b</name>
    <dbReference type="NCBI Taxonomy" id="1802283"/>
    <lineage>
        <taxon>Bacteria</taxon>
        <taxon>Candidatus Sungiibacteriota</taxon>
    </lineage>
</organism>
<evidence type="ECO:0000259" key="17">
    <source>
        <dbReference type="Pfam" id="PF02875"/>
    </source>
</evidence>
<dbReference type="Pfam" id="PF02875">
    <property type="entry name" value="Mur_ligase_C"/>
    <property type="match status" value="1"/>
</dbReference>
<evidence type="ECO:0000313" key="20">
    <source>
        <dbReference type="Proteomes" id="UP000179052"/>
    </source>
</evidence>
<keyword evidence="8 14" id="KW-0067">ATP-binding</keyword>
<dbReference type="UniPathway" id="UPA00219"/>
<dbReference type="Pfam" id="PF01225">
    <property type="entry name" value="Mur_ligase"/>
    <property type="match status" value="1"/>
</dbReference>
<dbReference type="SUPFAM" id="SSF53623">
    <property type="entry name" value="MurD-like peptide ligases, catalytic domain"/>
    <property type="match status" value="1"/>
</dbReference>
<evidence type="ECO:0000256" key="10">
    <source>
        <dbReference type="ARBA" id="ARBA00022984"/>
    </source>
</evidence>
<name>A0A1G2LIM7_9BACT</name>
<dbReference type="PANTHER" id="PTHR43445">
    <property type="entry name" value="UDP-N-ACETYLMURAMATE--L-ALANINE LIGASE-RELATED"/>
    <property type="match status" value="1"/>
</dbReference>
<evidence type="ECO:0000256" key="6">
    <source>
        <dbReference type="ARBA" id="ARBA00022618"/>
    </source>
</evidence>
<evidence type="ECO:0000256" key="3">
    <source>
        <dbReference type="ARBA" id="ARBA00012211"/>
    </source>
</evidence>
<dbReference type="SUPFAM" id="SSF53244">
    <property type="entry name" value="MurD-like peptide ligases, peptide-binding domain"/>
    <property type="match status" value="1"/>
</dbReference>
<feature type="transmembrane region" description="Helical" evidence="15">
    <location>
        <begin position="17"/>
        <end position="36"/>
    </location>
</feature>
<keyword evidence="5 14" id="KW-0436">Ligase</keyword>
<gene>
    <name evidence="14" type="primary">murC</name>
    <name evidence="19" type="ORF">A3H71_01115</name>
</gene>
<dbReference type="AlphaFoldDB" id="A0A1G2LIM7"/>
<dbReference type="Pfam" id="PF08245">
    <property type="entry name" value="Mur_ligase_M"/>
    <property type="match status" value="1"/>
</dbReference>
<keyword evidence="7 14" id="KW-0547">Nucleotide-binding</keyword>
<feature type="domain" description="Mur ligase central" evidence="18">
    <location>
        <begin position="122"/>
        <end position="259"/>
    </location>
</feature>
<keyword evidence="4 14" id="KW-0963">Cytoplasm</keyword>
<accession>A0A1G2LIM7</accession>
<feature type="binding site" evidence="14">
    <location>
        <begin position="124"/>
        <end position="130"/>
    </location>
    <ligand>
        <name>ATP</name>
        <dbReference type="ChEBI" id="CHEBI:30616"/>
    </ligand>
</feature>
<dbReference type="InterPro" id="IPR005758">
    <property type="entry name" value="UDP-N-AcMur_Ala_ligase_MurC"/>
</dbReference>
<dbReference type="Proteomes" id="UP000179052">
    <property type="component" value="Unassembled WGS sequence"/>
</dbReference>
<dbReference type="InterPro" id="IPR004101">
    <property type="entry name" value="Mur_ligase_C"/>
</dbReference>
<dbReference type="InterPro" id="IPR000713">
    <property type="entry name" value="Mur_ligase_N"/>
</dbReference>
<protein>
    <recommendedName>
        <fullName evidence="3 14">UDP-N-acetylmuramate--L-alanine ligase</fullName>
        <ecNumber evidence="3 14">6.3.2.8</ecNumber>
    </recommendedName>
    <alternativeName>
        <fullName evidence="14">UDP-N-acetylmuramoyl-L-alanine synthetase</fullName>
    </alternativeName>
</protein>
<dbReference type="InterPro" id="IPR050061">
    <property type="entry name" value="MurCDEF_pg_biosynth"/>
</dbReference>
<evidence type="ECO:0000256" key="5">
    <source>
        <dbReference type="ARBA" id="ARBA00022598"/>
    </source>
</evidence>
<reference evidence="19 20" key="1">
    <citation type="journal article" date="2016" name="Nat. Commun.">
        <title>Thousands of microbial genomes shed light on interconnected biogeochemical processes in an aquifer system.</title>
        <authorList>
            <person name="Anantharaman K."/>
            <person name="Brown C.T."/>
            <person name="Hug L.A."/>
            <person name="Sharon I."/>
            <person name="Castelle C.J."/>
            <person name="Probst A.J."/>
            <person name="Thomas B.C."/>
            <person name="Singh A."/>
            <person name="Wilkins M.J."/>
            <person name="Karaoz U."/>
            <person name="Brodie E.L."/>
            <person name="Williams K.H."/>
            <person name="Hubbard S.S."/>
            <person name="Banfield J.F."/>
        </authorList>
    </citation>
    <scope>NUCLEOTIDE SEQUENCE [LARGE SCALE GENOMIC DNA]</scope>
</reference>
<evidence type="ECO:0000256" key="7">
    <source>
        <dbReference type="ARBA" id="ARBA00022741"/>
    </source>
</evidence>
<dbReference type="PANTHER" id="PTHR43445:SF3">
    <property type="entry name" value="UDP-N-ACETYLMURAMATE--L-ALANINE LIGASE"/>
    <property type="match status" value="1"/>
</dbReference>
<comment type="subcellular location">
    <subcellularLocation>
        <location evidence="1 14">Cytoplasm</location>
    </subcellularLocation>
</comment>
<dbReference type="GO" id="GO:0005524">
    <property type="term" value="F:ATP binding"/>
    <property type="evidence" value="ECO:0007669"/>
    <property type="project" value="UniProtKB-UniRule"/>
</dbReference>
<dbReference type="SUPFAM" id="SSF51984">
    <property type="entry name" value="MurCD N-terminal domain"/>
    <property type="match status" value="1"/>
</dbReference>
<dbReference type="GO" id="GO:0008360">
    <property type="term" value="P:regulation of cell shape"/>
    <property type="evidence" value="ECO:0007669"/>
    <property type="project" value="UniProtKB-KW"/>
</dbReference>
<dbReference type="GO" id="GO:0009252">
    <property type="term" value="P:peptidoglycan biosynthetic process"/>
    <property type="evidence" value="ECO:0007669"/>
    <property type="project" value="UniProtKB-UniRule"/>
</dbReference>
<evidence type="ECO:0000259" key="16">
    <source>
        <dbReference type="Pfam" id="PF01225"/>
    </source>
</evidence>
<dbReference type="InterPro" id="IPR036615">
    <property type="entry name" value="Mur_ligase_C_dom_sf"/>
</dbReference>
<keyword evidence="9 14" id="KW-0133">Cell shape</keyword>
<dbReference type="InterPro" id="IPR036565">
    <property type="entry name" value="Mur-like_cat_sf"/>
</dbReference>
<keyword evidence="15" id="KW-0812">Transmembrane</keyword>
<dbReference type="GO" id="GO:0071555">
    <property type="term" value="P:cell wall organization"/>
    <property type="evidence" value="ECO:0007669"/>
    <property type="project" value="UniProtKB-KW"/>
</dbReference>
<comment type="catalytic activity">
    <reaction evidence="13 14">
        <text>UDP-N-acetyl-alpha-D-muramate + L-alanine + ATP = UDP-N-acetyl-alpha-D-muramoyl-L-alanine + ADP + phosphate + H(+)</text>
        <dbReference type="Rhea" id="RHEA:23372"/>
        <dbReference type="ChEBI" id="CHEBI:15378"/>
        <dbReference type="ChEBI" id="CHEBI:30616"/>
        <dbReference type="ChEBI" id="CHEBI:43474"/>
        <dbReference type="ChEBI" id="CHEBI:57972"/>
        <dbReference type="ChEBI" id="CHEBI:70757"/>
        <dbReference type="ChEBI" id="CHEBI:83898"/>
        <dbReference type="ChEBI" id="CHEBI:456216"/>
        <dbReference type="EC" id="6.3.2.8"/>
    </reaction>
</comment>
<evidence type="ECO:0000256" key="15">
    <source>
        <dbReference type="SAM" id="Phobius"/>
    </source>
</evidence>
<dbReference type="GO" id="GO:0008763">
    <property type="term" value="F:UDP-N-acetylmuramate-L-alanine ligase activity"/>
    <property type="evidence" value="ECO:0007669"/>
    <property type="project" value="UniProtKB-UniRule"/>
</dbReference>
<dbReference type="STRING" id="1802283.A3H71_01115"/>
<comment type="function">
    <text evidence="14">Cell wall formation.</text>
</comment>
<keyword evidence="15" id="KW-1133">Transmembrane helix</keyword>